<gene>
    <name evidence="6" type="ORF">F0U44_22325</name>
</gene>
<organism evidence="6 7">
    <name type="scientific">Nocardioides humilatus</name>
    <dbReference type="NCBI Taxonomy" id="2607660"/>
    <lineage>
        <taxon>Bacteria</taxon>
        <taxon>Bacillati</taxon>
        <taxon>Actinomycetota</taxon>
        <taxon>Actinomycetes</taxon>
        <taxon>Propionibacteriales</taxon>
        <taxon>Nocardioidaceae</taxon>
        <taxon>Nocardioides</taxon>
    </lineage>
</organism>
<sequence length="87" mass="9525">VRDQEFAEKVGSHQKAMGVVPGPFDCFLTHRGIKSLAVRMDRHCVNAERVAAFLTSHPKVGTVIYPGLETHSGHEGAQRQMKRSGGL</sequence>
<evidence type="ECO:0000256" key="3">
    <source>
        <dbReference type="ARBA" id="ARBA00022898"/>
    </source>
</evidence>
<name>A0A5B1L442_9ACTN</name>
<evidence type="ECO:0000313" key="6">
    <source>
        <dbReference type="EMBL" id="KAA1414550.1"/>
    </source>
</evidence>
<dbReference type="GO" id="GO:0019346">
    <property type="term" value="P:transsulfuration"/>
    <property type="evidence" value="ECO:0007669"/>
    <property type="project" value="InterPro"/>
</dbReference>
<accession>A0A5B1L442</accession>
<proteinExistence type="inferred from homology"/>
<dbReference type="GO" id="GO:0030170">
    <property type="term" value="F:pyridoxal phosphate binding"/>
    <property type="evidence" value="ECO:0007669"/>
    <property type="project" value="InterPro"/>
</dbReference>
<feature type="non-terminal residue" evidence="6">
    <location>
        <position position="1"/>
    </location>
</feature>
<reference evidence="6 7" key="1">
    <citation type="submission" date="2019-09" db="EMBL/GenBank/DDBJ databases">
        <title>Nocardioides panacisoli sp. nov., isolated from the soil of a ginseng field.</title>
        <authorList>
            <person name="Cho C."/>
        </authorList>
    </citation>
    <scope>NUCLEOTIDE SEQUENCE [LARGE SCALE GENOMIC DNA]</scope>
    <source>
        <strain evidence="6 7">BN130099</strain>
    </source>
</reference>
<keyword evidence="7" id="KW-1185">Reference proteome</keyword>
<dbReference type="GO" id="GO:0019343">
    <property type="term" value="P:cysteine biosynthetic process via cystathionine"/>
    <property type="evidence" value="ECO:0007669"/>
    <property type="project" value="TreeGrafter"/>
</dbReference>
<dbReference type="GO" id="GO:0003962">
    <property type="term" value="F:cystathionine gamma-synthase activity"/>
    <property type="evidence" value="ECO:0007669"/>
    <property type="project" value="TreeGrafter"/>
</dbReference>
<dbReference type="PANTHER" id="PTHR11808:SF15">
    <property type="entry name" value="CYSTATHIONINE GAMMA-LYASE"/>
    <property type="match status" value="1"/>
</dbReference>
<dbReference type="Gene3D" id="3.40.640.10">
    <property type="entry name" value="Type I PLP-dependent aspartate aminotransferase-like (Major domain)"/>
    <property type="match status" value="1"/>
</dbReference>
<keyword evidence="3 4" id="KW-0663">Pyridoxal phosphate</keyword>
<reference evidence="6 7" key="2">
    <citation type="submission" date="2019-09" db="EMBL/GenBank/DDBJ databases">
        <authorList>
            <person name="Jin C."/>
        </authorList>
    </citation>
    <scope>NUCLEOTIDE SEQUENCE [LARGE SCALE GENOMIC DNA]</scope>
    <source>
        <strain evidence="6 7">BN130099</strain>
    </source>
</reference>
<evidence type="ECO:0000256" key="5">
    <source>
        <dbReference type="SAM" id="MobiDB-lite"/>
    </source>
</evidence>
<dbReference type="Gene3D" id="3.90.1150.10">
    <property type="entry name" value="Aspartate Aminotransferase, domain 1"/>
    <property type="match status" value="1"/>
</dbReference>
<dbReference type="InterPro" id="IPR015422">
    <property type="entry name" value="PyrdxlP-dep_Trfase_small"/>
</dbReference>
<comment type="similarity">
    <text evidence="2 4">Belongs to the trans-sulfuration enzymes family.</text>
</comment>
<dbReference type="AlphaFoldDB" id="A0A5B1L442"/>
<dbReference type="GO" id="GO:0005737">
    <property type="term" value="C:cytoplasm"/>
    <property type="evidence" value="ECO:0007669"/>
    <property type="project" value="TreeGrafter"/>
</dbReference>
<dbReference type="Pfam" id="PF01053">
    <property type="entry name" value="Cys_Met_Meta_PP"/>
    <property type="match status" value="1"/>
</dbReference>
<dbReference type="InterPro" id="IPR015421">
    <property type="entry name" value="PyrdxlP-dep_Trfase_major"/>
</dbReference>
<dbReference type="RefSeq" id="WP_188113639.1">
    <property type="nucleotide sequence ID" value="NZ_VUJV01000077.1"/>
</dbReference>
<dbReference type="SUPFAM" id="SSF53383">
    <property type="entry name" value="PLP-dependent transferases"/>
    <property type="match status" value="1"/>
</dbReference>
<feature type="region of interest" description="Disordered" evidence="5">
    <location>
        <begin position="67"/>
        <end position="87"/>
    </location>
</feature>
<dbReference type="Proteomes" id="UP000325003">
    <property type="component" value="Unassembled WGS sequence"/>
</dbReference>
<dbReference type="PANTHER" id="PTHR11808">
    <property type="entry name" value="TRANS-SULFURATION ENZYME FAMILY MEMBER"/>
    <property type="match status" value="1"/>
</dbReference>
<feature type="non-terminal residue" evidence="6">
    <location>
        <position position="87"/>
    </location>
</feature>
<comment type="caution">
    <text evidence="6">The sequence shown here is derived from an EMBL/GenBank/DDBJ whole genome shotgun (WGS) entry which is preliminary data.</text>
</comment>
<evidence type="ECO:0000256" key="2">
    <source>
        <dbReference type="ARBA" id="ARBA00009077"/>
    </source>
</evidence>
<evidence type="ECO:0000256" key="4">
    <source>
        <dbReference type="RuleBase" id="RU362118"/>
    </source>
</evidence>
<protein>
    <submittedName>
        <fullName evidence="6">Cystathionine gamma-synthase</fullName>
    </submittedName>
</protein>
<dbReference type="EMBL" id="VUJV01000077">
    <property type="protein sequence ID" value="KAA1414550.1"/>
    <property type="molecule type" value="Genomic_DNA"/>
</dbReference>
<dbReference type="InterPro" id="IPR000277">
    <property type="entry name" value="Cys/Met-Metab_PyrdxlP-dep_enz"/>
</dbReference>
<dbReference type="InterPro" id="IPR015424">
    <property type="entry name" value="PyrdxlP-dep_Trfase"/>
</dbReference>
<evidence type="ECO:0000256" key="1">
    <source>
        <dbReference type="ARBA" id="ARBA00001933"/>
    </source>
</evidence>
<dbReference type="GO" id="GO:0004123">
    <property type="term" value="F:cystathionine gamma-lyase activity"/>
    <property type="evidence" value="ECO:0007669"/>
    <property type="project" value="TreeGrafter"/>
</dbReference>
<evidence type="ECO:0000313" key="7">
    <source>
        <dbReference type="Proteomes" id="UP000325003"/>
    </source>
</evidence>
<comment type="cofactor">
    <cofactor evidence="1 4">
        <name>pyridoxal 5'-phosphate</name>
        <dbReference type="ChEBI" id="CHEBI:597326"/>
    </cofactor>
</comment>